<sequence length="240" mass="27134">MGDMTNVDHRAISPIRHGQPWTEQDFAEVMQAVREGCALEEIAERIGRSVNGLRNQLRRMLPADERHLTADVVLLRLRQLNQYDDYDWLAAMAEQPKSDWQLRHEAEQHSRETMLENARVVGIGALPEEHLLTVAAALVDTGESVPSDLRLILAKEISERGLLGRLADRARDRMDGSLAALLGMEPPFQRDGETYGERYGERYGEWGDDAHRGRYDAWGDEPHVASALDHYSGEVGHRGF</sequence>
<evidence type="ECO:0000313" key="1">
    <source>
        <dbReference type="EMBL" id="GGO44956.1"/>
    </source>
</evidence>
<dbReference type="Proteomes" id="UP000642509">
    <property type="component" value="Unassembled WGS sequence"/>
</dbReference>
<comment type="caution">
    <text evidence="1">The sequence shown here is derived from an EMBL/GenBank/DDBJ whole genome shotgun (WGS) entry which is preliminary data.</text>
</comment>
<protein>
    <submittedName>
        <fullName evidence="1">Uncharacterized protein</fullName>
    </submittedName>
</protein>
<accession>A0ABQ2LZG9</accession>
<gene>
    <name evidence="1" type="ORF">GCM10010977_16550</name>
</gene>
<evidence type="ECO:0000313" key="2">
    <source>
        <dbReference type="Proteomes" id="UP000642509"/>
    </source>
</evidence>
<reference evidence="2" key="1">
    <citation type="journal article" date="2019" name="Int. J. Syst. Evol. Microbiol.">
        <title>The Global Catalogue of Microorganisms (GCM) 10K type strain sequencing project: providing services to taxonomists for standard genome sequencing and annotation.</title>
        <authorList>
            <consortium name="The Broad Institute Genomics Platform"/>
            <consortium name="The Broad Institute Genome Sequencing Center for Infectious Disease"/>
            <person name="Wu L."/>
            <person name="Ma J."/>
        </authorList>
    </citation>
    <scope>NUCLEOTIDE SEQUENCE [LARGE SCALE GENOMIC DNA]</scope>
    <source>
        <strain evidence="2">CGMCC 1.7064</strain>
    </source>
</reference>
<dbReference type="EMBL" id="BMLQ01000004">
    <property type="protein sequence ID" value="GGO44956.1"/>
    <property type="molecule type" value="Genomic_DNA"/>
</dbReference>
<keyword evidence="2" id="KW-1185">Reference proteome</keyword>
<organism evidence="1 2">
    <name type="scientific">Citricoccus zhacaiensis</name>
    <dbReference type="NCBI Taxonomy" id="489142"/>
    <lineage>
        <taxon>Bacteria</taxon>
        <taxon>Bacillati</taxon>
        <taxon>Actinomycetota</taxon>
        <taxon>Actinomycetes</taxon>
        <taxon>Micrococcales</taxon>
        <taxon>Micrococcaceae</taxon>
        <taxon>Citricoccus</taxon>
    </lineage>
</organism>
<proteinExistence type="predicted"/>
<name>A0ABQ2LZG9_9MICC</name>